<reference evidence="2" key="1">
    <citation type="journal article" date="2011" name="Genome Biol. Evol.">
        <title>Massive genomic decay in Serratia symbiotica, a recently evolved symbiont of aphids.</title>
        <authorList>
            <person name="Burke G.R."/>
            <person name="Moran N.A."/>
        </authorList>
    </citation>
    <scope>NUCLEOTIDE SEQUENCE [LARGE SCALE GENOMIC DNA]</scope>
    <source>
        <strain evidence="2">Tucson</strain>
    </source>
</reference>
<organism evidence="1 2">
    <name type="scientific">Serratia symbiotica str. Tucson</name>
    <dbReference type="NCBI Taxonomy" id="914128"/>
    <lineage>
        <taxon>Bacteria</taxon>
        <taxon>Pseudomonadati</taxon>
        <taxon>Pseudomonadota</taxon>
        <taxon>Gammaproteobacteria</taxon>
        <taxon>Enterobacterales</taxon>
        <taxon>Yersiniaceae</taxon>
        <taxon>Serratia</taxon>
        <taxon>Serratia symbiotica</taxon>
    </lineage>
</organism>
<name>E9CQM0_9GAMM</name>
<evidence type="ECO:0000313" key="2">
    <source>
        <dbReference type="Proteomes" id="UP000013568"/>
    </source>
</evidence>
<dbReference type="AlphaFoldDB" id="E9CQM0"/>
<keyword evidence="2" id="KW-1185">Reference proteome</keyword>
<gene>
    <name evidence="1" type="ORF">SSYM_0190</name>
</gene>
<dbReference type="Proteomes" id="UP000013568">
    <property type="component" value="Unassembled WGS sequence"/>
</dbReference>
<dbReference type="HOGENOM" id="CLU_3386695_0_0_6"/>
<dbReference type="EMBL" id="GL636336">
    <property type="protein sequence ID" value="EFW11151.1"/>
    <property type="molecule type" value="Genomic_DNA"/>
</dbReference>
<feature type="non-terminal residue" evidence="1">
    <location>
        <position position="33"/>
    </location>
</feature>
<protein>
    <submittedName>
        <fullName evidence="1">Uncharacterized protein</fullName>
    </submittedName>
</protein>
<sequence length="33" mass="3846">MRRQRVNFSRMDVVQHVLITGNTAKLSMPVGFR</sequence>
<accession>E9CQM0</accession>
<proteinExistence type="predicted"/>
<evidence type="ECO:0000313" key="1">
    <source>
        <dbReference type="EMBL" id="EFW11151.1"/>
    </source>
</evidence>